<dbReference type="InterPro" id="IPR011989">
    <property type="entry name" value="ARM-like"/>
</dbReference>
<keyword evidence="6" id="KW-0539">Nucleus</keyword>
<comment type="subcellular location">
    <subcellularLocation>
        <location evidence="1">Nucleus</location>
    </subcellularLocation>
</comment>
<dbReference type="Pfam" id="PF18784">
    <property type="entry name" value="CRM1_repeat_2"/>
    <property type="match status" value="1"/>
</dbReference>
<keyword evidence="4" id="KW-0509">mRNA transport</keyword>
<dbReference type="AlphaFoldDB" id="A0AAZ3SF66"/>
<dbReference type="GO" id="GO:0000055">
    <property type="term" value="P:ribosomal large subunit export from nucleus"/>
    <property type="evidence" value="ECO:0007669"/>
    <property type="project" value="TreeGrafter"/>
</dbReference>
<reference evidence="11" key="1">
    <citation type="journal article" date="2018" name="PLoS ONE">
        <title>Chinook salmon (Oncorhynchus tshawytscha) genome and transcriptome.</title>
        <authorList>
            <person name="Christensen K.A."/>
            <person name="Leong J.S."/>
            <person name="Sakhrani D."/>
            <person name="Biagi C.A."/>
            <person name="Minkley D.R."/>
            <person name="Withler R.E."/>
            <person name="Rondeau E.B."/>
            <person name="Koop B.F."/>
            <person name="Devlin R.H."/>
        </authorList>
    </citation>
    <scope>NUCLEOTIDE SEQUENCE [LARGE SCALE GENOMIC DNA]</scope>
</reference>
<dbReference type="InterPro" id="IPR041235">
    <property type="entry name" value="Exp1_repeat_2"/>
</dbReference>
<dbReference type="SMART" id="SM00913">
    <property type="entry name" value="IBN_N"/>
    <property type="match status" value="1"/>
</dbReference>
<dbReference type="Gene3D" id="1.25.10.10">
    <property type="entry name" value="Leucine-rich Repeat Variant"/>
    <property type="match status" value="2"/>
</dbReference>
<evidence type="ECO:0000256" key="6">
    <source>
        <dbReference type="ARBA" id="ARBA00023242"/>
    </source>
</evidence>
<dbReference type="SMART" id="SM01102">
    <property type="entry name" value="CRM1_C"/>
    <property type="match status" value="1"/>
</dbReference>
<comment type="similarity">
    <text evidence="2">Belongs to the exportin family.</text>
</comment>
<evidence type="ECO:0000313" key="11">
    <source>
        <dbReference type="Proteomes" id="UP000694402"/>
    </source>
</evidence>
<dbReference type="GO" id="GO:0031267">
    <property type="term" value="F:small GTPase binding"/>
    <property type="evidence" value="ECO:0007669"/>
    <property type="project" value="InterPro"/>
</dbReference>
<keyword evidence="11" id="KW-1185">Reference proteome</keyword>
<sequence length="977" mass="112118">MPANMTMLADHAARQLLDFSQKLDINLLDNVVNSMYYDIGSQQRMAQEVLTNLKDHPDAWTRVDTILEFSQNMKTKYYALQILETVIKTRWKILPRNQCEGIKKYVVGLIIKTSSDAANVEENSQNAPLVQATLETLLRFLNWIPLGYIFETKLISTLVYKFLNVPMFRNVTLKCLTEIAGVSVNQYEEQFVNLFTLTMDQLKQMLPLNTNIRLAYSNGKDDEQNFIQNLSLFLCTFLKEHGQLIEKRPNLRETLVEALHYMLLVSEVEETEIFKICLEYWNHLAAELYRESPFSTSTSPLLSGSQHFDVPPRRHLYLPVLSKVRTLMVSRMAKPEEVLVVENDQGEVVREFMKDTDSINLYKNMRETLVYLTHLDYADTERIMTEKLHNQVNGTEWSWRNLNTLCWAIGSISGAMHEEDEKRFLVTVIKDLLGLCEQKRGKDNKAIIASNIMYIVGQYPRFLRAHWKFLKTVVNKLFEFMHETHDGVQDMACDTFIKIAQKCRRHFVQVQVGEVMPFIDEILNNINTIICDLQPQQVHTFYEAVGYMIGAQTDQAVQEHLIEKYMLLPNQVWDSIIQQATKNVDILKDAETVRQLGSILKTNVRACKAVGHPFVVQLGRIYLDMLNVYKCLSENISSAIQTNGETCVPNRLSLVYLICVPEVLVCLGVWVCHSSMPEVGENFVPPLLEAVLIDYQRNVPAAREPEVLSTMATIVNKLGGHITGEIPKIFDAVFECTLNMINKDFEEYPEHRTHFFYLLQAVNSQCFPAFLSIPPAQFKLVLDSIIWAFKHTMRNVADTGLQILYTLLQNVAQEEAAAQSFYQTYFCDILQHIFSVVTDTSHTAGLTMHASILAYMFNLVEEGKISTSLNPASQNNQGYVQEYVANLLKTAFPHLQDAQVKVFVTGLFSLNQDIPAFKEHLRDFLVQIKEFAGEDTTDLFLEERETSLRQAQEEKHKLQMSVPGILNPHELPEEMCD</sequence>
<evidence type="ECO:0000256" key="4">
    <source>
        <dbReference type="ARBA" id="ARBA00022816"/>
    </source>
</evidence>
<keyword evidence="3" id="KW-0813">Transport</keyword>
<protein>
    <recommendedName>
        <fullName evidence="7">Exportin-1</fullName>
    </recommendedName>
    <alternativeName>
        <fullName evidence="8">Chromosome region maintenance 1 protein homolog</fullName>
    </alternativeName>
</protein>
<dbReference type="GO" id="GO:0005049">
    <property type="term" value="F:nuclear export signal receptor activity"/>
    <property type="evidence" value="ECO:0007669"/>
    <property type="project" value="InterPro"/>
</dbReference>
<name>A0AAZ3SF66_ONCTS</name>
<dbReference type="GO" id="GO:0005737">
    <property type="term" value="C:cytoplasm"/>
    <property type="evidence" value="ECO:0007669"/>
    <property type="project" value="TreeGrafter"/>
</dbReference>
<dbReference type="InterPro" id="IPR016024">
    <property type="entry name" value="ARM-type_fold"/>
</dbReference>
<reference evidence="10" key="3">
    <citation type="submission" date="2025-09" db="UniProtKB">
        <authorList>
            <consortium name="Ensembl"/>
        </authorList>
    </citation>
    <scope>IDENTIFICATION</scope>
</reference>
<dbReference type="PANTHER" id="PTHR11223">
    <property type="entry name" value="EXPORTIN 1/5"/>
    <property type="match status" value="1"/>
</dbReference>
<dbReference type="SUPFAM" id="SSF48371">
    <property type="entry name" value="ARM repeat"/>
    <property type="match status" value="2"/>
</dbReference>
<dbReference type="Pfam" id="PF03810">
    <property type="entry name" value="IBN_N"/>
    <property type="match status" value="1"/>
</dbReference>
<keyword evidence="5" id="KW-0653">Protein transport</keyword>
<evidence type="ECO:0000313" key="10">
    <source>
        <dbReference type="Ensembl" id="ENSOTSP00005151900.1"/>
    </source>
</evidence>
<evidence type="ECO:0000259" key="9">
    <source>
        <dbReference type="PROSITE" id="PS50166"/>
    </source>
</evidence>
<dbReference type="GeneTree" id="ENSGT00940000153408"/>
<dbReference type="InterPro" id="IPR001494">
    <property type="entry name" value="Importin-beta_N"/>
</dbReference>
<dbReference type="PANTHER" id="PTHR11223:SF16">
    <property type="entry name" value="EXPORTIN 1 (CRM1 HOMOLOG, YEAST) A"/>
    <property type="match status" value="1"/>
</dbReference>
<dbReference type="InterPro" id="IPR040485">
    <property type="entry name" value="XPO1_repeat_3"/>
</dbReference>
<dbReference type="GO" id="GO:0006611">
    <property type="term" value="P:protein export from nucleus"/>
    <property type="evidence" value="ECO:0007669"/>
    <property type="project" value="InterPro"/>
</dbReference>
<dbReference type="GO" id="GO:0005634">
    <property type="term" value="C:nucleus"/>
    <property type="evidence" value="ECO:0007669"/>
    <property type="project" value="UniProtKB-SubCell"/>
</dbReference>
<dbReference type="Pfam" id="PF08389">
    <property type="entry name" value="Xpo1"/>
    <property type="match status" value="1"/>
</dbReference>
<dbReference type="Pfam" id="PF18787">
    <property type="entry name" value="CRM1_repeat_3"/>
    <property type="match status" value="1"/>
</dbReference>
<dbReference type="Pfam" id="PF08767">
    <property type="entry name" value="CRM1_C"/>
    <property type="match status" value="1"/>
</dbReference>
<dbReference type="InterPro" id="IPR013598">
    <property type="entry name" value="Exportin-1/Importin-b-like"/>
</dbReference>
<dbReference type="PROSITE" id="PS50166">
    <property type="entry name" value="IMPORTIN_B_NT"/>
    <property type="match status" value="1"/>
</dbReference>
<evidence type="ECO:0000256" key="3">
    <source>
        <dbReference type="ARBA" id="ARBA00022448"/>
    </source>
</evidence>
<feature type="domain" description="Importin N-terminal" evidence="9">
    <location>
        <begin position="46"/>
        <end position="112"/>
    </location>
</feature>
<evidence type="ECO:0000256" key="2">
    <source>
        <dbReference type="ARBA" id="ARBA00009466"/>
    </source>
</evidence>
<dbReference type="Pfam" id="PF18777">
    <property type="entry name" value="CRM1_repeat"/>
    <property type="match status" value="1"/>
</dbReference>
<organism evidence="10 11">
    <name type="scientific">Oncorhynchus tshawytscha</name>
    <name type="common">Chinook salmon</name>
    <name type="synonym">Salmo tshawytscha</name>
    <dbReference type="NCBI Taxonomy" id="74940"/>
    <lineage>
        <taxon>Eukaryota</taxon>
        <taxon>Metazoa</taxon>
        <taxon>Chordata</taxon>
        <taxon>Craniata</taxon>
        <taxon>Vertebrata</taxon>
        <taxon>Euteleostomi</taxon>
        <taxon>Actinopterygii</taxon>
        <taxon>Neopterygii</taxon>
        <taxon>Teleostei</taxon>
        <taxon>Protacanthopterygii</taxon>
        <taxon>Salmoniformes</taxon>
        <taxon>Salmonidae</taxon>
        <taxon>Salmoninae</taxon>
        <taxon>Oncorhynchus</taxon>
    </lineage>
</organism>
<evidence type="ECO:0000256" key="1">
    <source>
        <dbReference type="ARBA" id="ARBA00004123"/>
    </source>
</evidence>
<evidence type="ECO:0000256" key="5">
    <source>
        <dbReference type="ARBA" id="ARBA00022927"/>
    </source>
</evidence>
<dbReference type="Ensembl" id="ENSOTST00005182736.1">
    <property type="protein sequence ID" value="ENSOTSP00005151900.1"/>
    <property type="gene ID" value="ENSOTSG00005016459.2"/>
</dbReference>
<dbReference type="InterPro" id="IPR041123">
    <property type="entry name" value="CRM1_repeat"/>
</dbReference>
<dbReference type="Proteomes" id="UP000694402">
    <property type="component" value="Unassembled WGS sequence"/>
</dbReference>
<dbReference type="InterPro" id="IPR045065">
    <property type="entry name" value="XPO1/5"/>
</dbReference>
<proteinExistence type="inferred from homology"/>
<dbReference type="FunFam" id="1.25.10.10:FF:001255">
    <property type="entry name" value="Exportin 1"/>
    <property type="match status" value="1"/>
</dbReference>
<reference evidence="10" key="2">
    <citation type="submission" date="2025-08" db="UniProtKB">
        <authorList>
            <consortium name="Ensembl"/>
        </authorList>
    </citation>
    <scope>IDENTIFICATION</scope>
</reference>
<dbReference type="GO" id="GO:0000056">
    <property type="term" value="P:ribosomal small subunit export from nucleus"/>
    <property type="evidence" value="ECO:0007669"/>
    <property type="project" value="TreeGrafter"/>
</dbReference>
<evidence type="ECO:0000256" key="7">
    <source>
        <dbReference type="ARBA" id="ARBA00073514"/>
    </source>
</evidence>
<accession>A0AAZ3SF66</accession>
<dbReference type="GO" id="GO:0051028">
    <property type="term" value="P:mRNA transport"/>
    <property type="evidence" value="ECO:0007669"/>
    <property type="project" value="UniProtKB-KW"/>
</dbReference>
<evidence type="ECO:0000256" key="8">
    <source>
        <dbReference type="ARBA" id="ARBA00075318"/>
    </source>
</evidence>
<dbReference type="InterPro" id="IPR014877">
    <property type="entry name" value="XPO1_C_dom"/>
</dbReference>
<gene>
    <name evidence="10" type="primary">LOC112230364</name>
</gene>